<organism evidence="10 11">
    <name type="scientific">Tigriopus californicus</name>
    <name type="common">Marine copepod</name>
    <dbReference type="NCBI Taxonomy" id="6832"/>
    <lineage>
        <taxon>Eukaryota</taxon>
        <taxon>Metazoa</taxon>
        <taxon>Ecdysozoa</taxon>
        <taxon>Arthropoda</taxon>
        <taxon>Crustacea</taxon>
        <taxon>Multicrustacea</taxon>
        <taxon>Hexanauplia</taxon>
        <taxon>Copepoda</taxon>
        <taxon>Harpacticoida</taxon>
        <taxon>Harpacticidae</taxon>
        <taxon>Tigriopus</taxon>
    </lineage>
</organism>
<feature type="domain" description="GDNF/GAS1" evidence="9">
    <location>
        <begin position="454"/>
        <end position="533"/>
    </location>
</feature>
<dbReference type="GO" id="GO:0009897">
    <property type="term" value="C:external side of plasma membrane"/>
    <property type="evidence" value="ECO:0007669"/>
    <property type="project" value="TreeGrafter"/>
</dbReference>
<dbReference type="InterPro" id="IPR003438">
    <property type="entry name" value="GDNF_rcpt"/>
</dbReference>
<keyword evidence="11" id="KW-1185">Reference proteome</keyword>
<dbReference type="Proteomes" id="UP000318571">
    <property type="component" value="Chromosome 9"/>
</dbReference>
<accession>A0A553P004</accession>
<dbReference type="SUPFAM" id="SSF110035">
    <property type="entry name" value="GDNF receptor-like"/>
    <property type="match status" value="3"/>
</dbReference>
<evidence type="ECO:0000259" key="9">
    <source>
        <dbReference type="SMART" id="SM00907"/>
    </source>
</evidence>
<evidence type="ECO:0000313" key="10">
    <source>
        <dbReference type="EMBL" id="TRY71008.1"/>
    </source>
</evidence>
<dbReference type="GO" id="GO:0007399">
    <property type="term" value="P:nervous system development"/>
    <property type="evidence" value="ECO:0007669"/>
    <property type="project" value="TreeGrafter"/>
</dbReference>
<name>A0A553P004_TIGCA</name>
<keyword evidence="3" id="KW-1003">Cell membrane</keyword>
<feature type="domain" description="GDNF/GAS1" evidence="9">
    <location>
        <begin position="553"/>
        <end position="636"/>
    </location>
</feature>
<dbReference type="PANTHER" id="PTHR10269:SF12">
    <property type="entry name" value="GLIAL CELL LINE-DERIVED NEUROTROPHIC FAMILY RECEPTOR-LIKE, ISOFORM E"/>
    <property type="match status" value="1"/>
</dbReference>
<dbReference type="OMA" id="WCECESE"/>
<protein>
    <recommendedName>
        <fullName evidence="9">GDNF/GAS1 domain-containing protein</fullName>
    </recommendedName>
</protein>
<feature type="domain" description="GDNF/GAS1" evidence="9">
    <location>
        <begin position="258"/>
        <end position="338"/>
    </location>
</feature>
<dbReference type="GO" id="GO:0007169">
    <property type="term" value="P:cell surface receptor protein tyrosine kinase signaling pathway"/>
    <property type="evidence" value="ECO:0007669"/>
    <property type="project" value="UniProtKB-ARBA"/>
</dbReference>
<evidence type="ECO:0000256" key="2">
    <source>
        <dbReference type="ARBA" id="ARBA00005961"/>
    </source>
</evidence>
<dbReference type="Pfam" id="PF25868">
    <property type="entry name" value="Fn1_3"/>
    <property type="match status" value="1"/>
</dbReference>
<evidence type="ECO:0000256" key="1">
    <source>
        <dbReference type="ARBA" id="ARBA00004236"/>
    </source>
</evidence>
<sequence length="1052" mass="118268">MRRPWDSFLAAKGANTCLPSSPNANTGSFSTASSKSSSCYSHLPSSSTSFLLHLFVLFNLISRPLASESPDRDCCEPLYPFFPTTVTGATVIIPSREPQSTVPSSPNQLDHRSTTKLYGDHKDRMDRFPISCQHAKNSCFANDFCNQLLQHFPRLCGIEQVTCSSPTLTKCVATLQTLRSFQDFQGKCTCASDSRAAAVVDVSALSMSSSYSDPKSKSYSSSSNNFYYQPECHAFQKLLYQHPCESAAPNKQEALPTCIHAYEMCLANESCSGTLKLFLNNCDEDTSQSCHSESAINVCQETWDRLKKTPLYGCICPVNVQFAKKCKRIFRLIHENPCLDSLDAFPFSHFPDFDKKVTFWKHWFNAKFEIANIIATASSTTTTTTTTTPEATTTTKISFNPTPGLKYSYWTDNQQSVDMMRTRYKGITKPLYPSTEGPLRENQMPDVTALRSTCHISLSKCEGNAKCRLFLEQIKRTCDTKTCDKQKCMRAIQDMYKSIPSDIGLDIAFCLCKNTPNPDEVCLRAQTLLHPTCAQQPDVIQGTSRGDQTLPACHHIAKDCLRQAECRDRLKNFDQFCSVSSDTKRCAGKPEECRKAMLGILGTTLRTSCACTGTGADFRELYDCIGWHRLLWVNPCVVEAQKDYHMLNGYSSPHKPTTIPHFGGGSFDISTLPTHPIENNYPYNRDNNKNNNSKNKKEDKNDFNNNDDKTKENNNNNINNYNLENPNVYGGGRNPYDNVVIPNTDYQYNQTSAKPMLPILPTRRPVYSTPPWPKFYTTRRSTWVSTTTTTTTTTLPPKFCLLERPGQPVKYIREGYKKRLYKHDDPECSELCECKVGEELSCKVLSCIERDACNTGVAFYSHASPFYQAYRGQCLCYSGSFICSKPAKEVDLDLTEGVYLFLGYSEKDEQLLKAVTGQGILETIGEIEGLVRYHNINNNKSECRVIPHKQSGENMILQAVMEEFQENRDSGNLTNYLLNKEKEECFEALESISQKINTNDADMRSHVILSMIKVSSAYANVPELKDGANLVEISFSLLTFTTFYSCVVFTLS</sequence>
<dbReference type="AlphaFoldDB" id="A0A553P004"/>
<dbReference type="GO" id="GO:0043235">
    <property type="term" value="C:receptor complex"/>
    <property type="evidence" value="ECO:0007669"/>
    <property type="project" value="TreeGrafter"/>
</dbReference>
<evidence type="ECO:0000256" key="8">
    <source>
        <dbReference type="SAM" id="MobiDB-lite"/>
    </source>
</evidence>
<dbReference type="Pfam" id="PF02351">
    <property type="entry name" value="GDNF"/>
    <property type="match status" value="2"/>
</dbReference>
<proteinExistence type="inferred from homology"/>
<evidence type="ECO:0000313" key="11">
    <source>
        <dbReference type="Proteomes" id="UP000318571"/>
    </source>
</evidence>
<reference evidence="10 11" key="1">
    <citation type="journal article" date="2018" name="Nat. Ecol. Evol.">
        <title>Genomic signatures of mitonuclear coevolution across populations of Tigriopus californicus.</title>
        <authorList>
            <person name="Barreto F.S."/>
            <person name="Watson E.T."/>
            <person name="Lima T.G."/>
            <person name="Willett C.S."/>
            <person name="Edmands S."/>
            <person name="Li W."/>
            <person name="Burton R.S."/>
        </authorList>
    </citation>
    <scope>NUCLEOTIDE SEQUENCE [LARGE SCALE GENOMIC DNA]</scope>
    <source>
        <strain evidence="10 11">San Diego</strain>
    </source>
</reference>
<feature type="compositionally biased region" description="Basic and acidic residues" evidence="8">
    <location>
        <begin position="695"/>
        <end position="712"/>
    </location>
</feature>
<gene>
    <name evidence="10" type="ORF">TCAL_10692</name>
</gene>
<comment type="caution">
    <text evidence="10">The sequence shown here is derived from an EMBL/GenBank/DDBJ whole genome shotgun (WGS) entry which is preliminary data.</text>
</comment>
<feature type="compositionally biased region" description="Low complexity" evidence="8">
    <location>
        <begin position="713"/>
        <end position="722"/>
    </location>
</feature>
<dbReference type="InterPro" id="IPR059035">
    <property type="entry name" value="Fn1_3"/>
</dbReference>
<dbReference type="PANTHER" id="PTHR10269">
    <property type="entry name" value="GDNF RECEPTOR ALPHA"/>
    <property type="match status" value="1"/>
</dbReference>
<evidence type="ECO:0000256" key="7">
    <source>
        <dbReference type="ARBA" id="ARBA00023180"/>
    </source>
</evidence>
<keyword evidence="6" id="KW-0675">Receptor</keyword>
<evidence type="ECO:0000256" key="4">
    <source>
        <dbReference type="ARBA" id="ARBA00022729"/>
    </source>
</evidence>
<keyword evidence="5" id="KW-0472">Membrane</keyword>
<evidence type="ECO:0000256" key="5">
    <source>
        <dbReference type="ARBA" id="ARBA00023136"/>
    </source>
</evidence>
<dbReference type="GO" id="GO:0038023">
    <property type="term" value="F:signaling receptor activity"/>
    <property type="evidence" value="ECO:0007669"/>
    <property type="project" value="InterPro"/>
</dbReference>
<evidence type="ECO:0000256" key="3">
    <source>
        <dbReference type="ARBA" id="ARBA00022475"/>
    </source>
</evidence>
<dbReference type="Pfam" id="PF25537">
    <property type="entry name" value="DUF7921"/>
    <property type="match status" value="1"/>
</dbReference>
<dbReference type="EMBL" id="VCGU01000009">
    <property type="protein sequence ID" value="TRY71008.1"/>
    <property type="molecule type" value="Genomic_DNA"/>
</dbReference>
<feature type="compositionally biased region" description="Low complexity" evidence="8">
    <location>
        <begin position="679"/>
        <end position="693"/>
    </location>
</feature>
<keyword evidence="4" id="KW-0732">Signal</keyword>
<dbReference type="InterPro" id="IPR016017">
    <property type="entry name" value="GDNF/GAS1"/>
</dbReference>
<evidence type="ECO:0000256" key="6">
    <source>
        <dbReference type="ARBA" id="ARBA00023170"/>
    </source>
</evidence>
<dbReference type="InterPro" id="IPR037193">
    <property type="entry name" value="GDNF_alpha"/>
</dbReference>
<dbReference type="STRING" id="6832.A0A553P004"/>
<dbReference type="InterPro" id="IPR057681">
    <property type="entry name" value="DUF7921"/>
</dbReference>
<comment type="similarity">
    <text evidence="2">Belongs to the GDNFR family.</text>
</comment>
<comment type="subcellular location">
    <subcellularLocation>
        <location evidence="1">Cell membrane</location>
    </subcellularLocation>
</comment>
<dbReference type="SMART" id="SM00907">
    <property type="entry name" value="GDNF"/>
    <property type="match status" value="3"/>
</dbReference>
<keyword evidence="7" id="KW-0325">Glycoprotein</keyword>
<dbReference type="OrthoDB" id="6374728at2759"/>
<feature type="region of interest" description="Disordered" evidence="8">
    <location>
        <begin position="674"/>
        <end position="722"/>
    </location>
</feature>